<dbReference type="OrthoDB" id="5951444at2"/>
<evidence type="ECO:0000259" key="1">
    <source>
        <dbReference type="Pfam" id="PF08818"/>
    </source>
</evidence>
<dbReference type="AlphaFoldDB" id="A0A2W7TRI3"/>
<protein>
    <submittedName>
        <fullName evidence="2">DUF1801 domain-containing protein</fullName>
    </submittedName>
</protein>
<dbReference type="Pfam" id="PF08818">
    <property type="entry name" value="DUF1801"/>
    <property type="match status" value="1"/>
</dbReference>
<dbReference type="RefSeq" id="WP_111410819.1">
    <property type="nucleotide sequence ID" value="NZ_QKXH01000009.1"/>
</dbReference>
<reference evidence="2 3" key="1">
    <citation type="submission" date="2018-06" db="EMBL/GenBank/DDBJ databases">
        <title>Flavobacterium sp IMCC34762, genome.</title>
        <authorList>
            <person name="Joung Y."/>
            <person name="Cho J."/>
            <person name="Song J."/>
        </authorList>
    </citation>
    <scope>NUCLEOTIDE SEQUENCE [LARGE SCALE GENOMIC DNA]</scope>
    <source>
        <strain evidence="2 3">IMCC34762</strain>
    </source>
</reference>
<feature type="domain" description="YdhG-like" evidence="1">
    <location>
        <begin position="25"/>
        <end position="130"/>
    </location>
</feature>
<proteinExistence type="predicted"/>
<gene>
    <name evidence="2" type="ORF">DOS84_14420</name>
</gene>
<accession>A0A2W7TRI3</accession>
<keyword evidence="3" id="KW-1185">Reference proteome</keyword>
<sequence>MAKNKTTETENSVAAFLASISNAKRREDCSKIIDLLGKLSSFEPKMWGTAIVGFGMYNYKYDSGHEGNASLVGLASRKNAITVYLASTFAEKEALLSKLGKHKTSKTCLYIQKLEDIDIAVLGQLAQKSIAHIKELYPN</sequence>
<dbReference type="EMBL" id="QKXH01000009">
    <property type="protein sequence ID" value="PZX92648.1"/>
    <property type="molecule type" value="Genomic_DNA"/>
</dbReference>
<evidence type="ECO:0000313" key="3">
    <source>
        <dbReference type="Proteomes" id="UP000249177"/>
    </source>
</evidence>
<evidence type="ECO:0000313" key="2">
    <source>
        <dbReference type="EMBL" id="PZX92648.1"/>
    </source>
</evidence>
<dbReference type="Proteomes" id="UP000249177">
    <property type="component" value="Unassembled WGS sequence"/>
</dbReference>
<dbReference type="SUPFAM" id="SSF159888">
    <property type="entry name" value="YdhG-like"/>
    <property type="match status" value="1"/>
</dbReference>
<organism evidence="2 3">
    <name type="scientific">Flavobacterium aquariorum</name>
    <dbReference type="NCBI Taxonomy" id="2217670"/>
    <lineage>
        <taxon>Bacteria</taxon>
        <taxon>Pseudomonadati</taxon>
        <taxon>Bacteroidota</taxon>
        <taxon>Flavobacteriia</taxon>
        <taxon>Flavobacteriales</taxon>
        <taxon>Flavobacteriaceae</taxon>
        <taxon>Flavobacterium</taxon>
    </lineage>
</organism>
<name>A0A2W7TRI3_9FLAO</name>
<comment type="caution">
    <text evidence="2">The sequence shown here is derived from an EMBL/GenBank/DDBJ whole genome shotgun (WGS) entry which is preliminary data.</text>
</comment>
<dbReference type="InterPro" id="IPR014922">
    <property type="entry name" value="YdhG-like"/>
</dbReference>